<gene>
    <name evidence="2" type="primary">ILS1</name>
    <name evidence="2" type="ORF">CM83_104268</name>
</gene>
<feature type="non-terminal residue" evidence="2">
    <location>
        <position position="1"/>
    </location>
</feature>
<keyword evidence="1" id="KW-0472">Membrane</keyword>
<organism evidence="2">
    <name type="scientific">Lygus hesperus</name>
    <name type="common">Western plant bug</name>
    <dbReference type="NCBI Taxonomy" id="30085"/>
    <lineage>
        <taxon>Eukaryota</taxon>
        <taxon>Metazoa</taxon>
        <taxon>Ecdysozoa</taxon>
        <taxon>Arthropoda</taxon>
        <taxon>Hexapoda</taxon>
        <taxon>Insecta</taxon>
        <taxon>Pterygota</taxon>
        <taxon>Neoptera</taxon>
        <taxon>Paraneoptera</taxon>
        <taxon>Hemiptera</taxon>
        <taxon>Heteroptera</taxon>
        <taxon>Panheteroptera</taxon>
        <taxon>Cimicomorpha</taxon>
        <taxon>Miridae</taxon>
        <taxon>Mirini</taxon>
        <taxon>Lygus</taxon>
    </lineage>
</organism>
<evidence type="ECO:0000313" key="2">
    <source>
        <dbReference type="EMBL" id="JAG18484.1"/>
    </source>
</evidence>
<reference evidence="2" key="2">
    <citation type="submission" date="2014-07" db="EMBL/GenBank/DDBJ databases">
        <authorList>
            <person name="Hull J."/>
        </authorList>
    </citation>
    <scope>NUCLEOTIDE SEQUENCE</scope>
</reference>
<accession>A0A0A9XEQ6</accession>
<sequence>FNKIAPSIVKGTSEFVIYLIVTQLRYMNLAISSPLKTAWKSSVFTSKKLSLLDHSRDLIGSINRFYGRQITLTVMYSFLEIIAVSYVSLMSFLDGFDASSILEI</sequence>
<keyword evidence="1" id="KW-1133">Transmembrane helix</keyword>
<name>A0A0A9XEQ6_LYGHE</name>
<feature type="non-terminal residue" evidence="2">
    <location>
        <position position="104"/>
    </location>
</feature>
<dbReference type="EMBL" id="GBHO01025120">
    <property type="protein sequence ID" value="JAG18484.1"/>
    <property type="molecule type" value="Transcribed_RNA"/>
</dbReference>
<keyword evidence="1" id="KW-0812">Transmembrane</keyword>
<evidence type="ECO:0000256" key="1">
    <source>
        <dbReference type="SAM" id="Phobius"/>
    </source>
</evidence>
<dbReference type="AlphaFoldDB" id="A0A0A9XEQ6"/>
<feature type="transmembrane region" description="Helical" evidence="1">
    <location>
        <begin position="74"/>
        <end position="93"/>
    </location>
</feature>
<reference evidence="2" key="1">
    <citation type="journal article" date="2014" name="PLoS ONE">
        <title>Transcriptome-Based Identification of ABC Transporters in the Western Tarnished Plant Bug Lygus hesperus.</title>
        <authorList>
            <person name="Hull J.J."/>
            <person name="Chaney K."/>
            <person name="Geib S.M."/>
            <person name="Fabrick J.A."/>
            <person name="Brent C.S."/>
            <person name="Walsh D."/>
            <person name="Lavine L.C."/>
        </authorList>
    </citation>
    <scope>NUCLEOTIDE SEQUENCE</scope>
</reference>
<keyword evidence="2" id="KW-0436">Ligase</keyword>
<proteinExistence type="predicted"/>
<dbReference type="GO" id="GO:0016874">
    <property type="term" value="F:ligase activity"/>
    <property type="evidence" value="ECO:0007669"/>
    <property type="project" value="UniProtKB-KW"/>
</dbReference>
<protein>
    <submittedName>
        <fullName evidence="2">Isoleucine--tRNA ligase, cytoplasmic</fullName>
    </submittedName>
</protein>